<evidence type="ECO:0000313" key="1">
    <source>
        <dbReference type="EMBL" id="SBW81865.1"/>
    </source>
</evidence>
<dbReference type="EMBL" id="LT599583">
    <property type="protein sequence ID" value="SBW81865.1"/>
    <property type="molecule type" value="Genomic_DNA"/>
</dbReference>
<organism evidence="1 2">
    <name type="scientific">Pseudomonas veronii 1YdBTEX2</name>
    <dbReference type="NCBI Taxonomy" id="1295141"/>
    <lineage>
        <taxon>Bacteria</taxon>
        <taxon>Pseudomonadati</taxon>
        <taxon>Pseudomonadota</taxon>
        <taxon>Gammaproteobacteria</taxon>
        <taxon>Pseudomonadales</taxon>
        <taxon>Pseudomonadaceae</taxon>
        <taxon>Pseudomonas</taxon>
    </lineage>
</organism>
<dbReference type="Proteomes" id="UP000245431">
    <property type="component" value="Chromosome PVE_r1"/>
</dbReference>
<protein>
    <submittedName>
        <fullName evidence="1">Uncharacterized protein</fullName>
    </submittedName>
</protein>
<dbReference type="RefSeq" id="WP_081610149.1">
    <property type="nucleotide sequence ID" value="NZ_AOUH01000018.1"/>
</dbReference>
<name>A0A1D3K0T6_PSEVE</name>
<evidence type="ECO:0000313" key="2">
    <source>
        <dbReference type="Proteomes" id="UP000245431"/>
    </source>
</evidence>
<reference evidence="2" key="1">
    <citation type="submission" date="2016-07" db="EMBL/GenBank/DDBJ databases">
        <authorList>
            <person name="Florea S."/>
            <person name="Webb J.S."/>
            <person name="Jaromczyk J."/>
            <person name="Schardl C.L."/>
        </authorList>
    </citation>
    <scope>NUCLEOTIDE SEQUENCE [LARGE SCALE GENOMIC DNA]</scope>
    <source>
        <strain evidence="2">1YdBTEX2</strain>
    </source>
</reference>
<dbReference type="AlphaFoldDB" id="A0A1D3K0T6"/>
<accession>A0A1D3K0T6</accession>
<proteinExistence type="predicted"/>
<gene>
    <name evidence="1" type="ORF">PVE_R1G3983</name>
</gene>
<sequence>MIVFVGFDDLDTFNCTYGFSEEKLGVLRVFVEGGLALPYGFLLKEASGVHFVKCDKDNGGGIEDIFPRHYIYDPSRQTEYVEWELSDGLLRARTDSGEWVQYGSKADSQYAMHEFVGGCWFVFEGVSFSKRTITEYAADRKKSTGNETVEEFGSRAYIEQSSREYLLEGVLNVSPGPGWMSWEIHSELFYIEVPEKSGVGHD</sequence>